<evidence type="ECO:0000313" key="4">
    <source>
        <dbReference type="Proteomes" id="UP001476282"/>
    </source>
</evidence>
<evidence type="ECO:0000313" key="3">
    <source>
        <dbReference type="EMBL" id="GAA5484681.1"/>
    </source>
</evidence>
<dbReference type="RefSeq" id="WP_353568788.1">
    <property type="nucleotide sequence ID" value="NZ_BAABRI010000031.1"/>
</dbReference>
<feature type="chain" id="PRO_5046415457" description="CHRD domain-containing protein" evidence="1">
    <location>
        <begin position="27"/>
        <end position="200"/>
    </location>
</feature>
<organism evidence="3 4">
    <name type="scientific">Haloferula sargassicola</name>
    <dbReference type="NCBI Taxonomy" id="490096"/>
    <lineage>
        <taxon>Bacteria</taxon>
        <taxon>Pseudomonadati</taxon>
        <taxon>Verrucomicrobiota</taxon>
        <taxon>Verrucomicrobiia</taxon>
        <taxon>Verrucomicrobiales</taxon>
        <taxon>Verrucomicrobiaceae</taxon>
        <taxon>Haloferula</taxon>
    </lineage>
</organism>
<dbReference type="NCBIfam" id="TIGR02595">
    <property type="entry name" value="PEP_CTERM"/>
    <property type="match status" value="1"/>
</dbReference>
<dbReference type="EMBL" id="BAABRI010000031">
    <property type="protein sequence ID" value="GAA5484681.1"/>
    <property type="molecule type" value="Genomic_DNA"/>
</dbReference>
<dbReference type="SMART" id="SM00754">
    <property type="entry name" value="CHRD"/>
    <property type="match status" value="1"/>
</dbReference>
<dbReference type="InterPro" id="IPR010895">
    <property type="entry name" value="CHRD"/>
</dbReference>
<feature type="signal peptide" evidence="1">
    <location>
        <begin position="1"/>
        <end position="26"/>
    </location>
</feature>
<evidence type="ECO:0000256" key="1">
    <source>
        <dbReference type="SAM" id="SignalP"/>
    </source>
</evidence>
<protein>
    <recommendedName>
        <fullName evidence="2">CHRD domain-containing protein</fullName>
    </recommendedName>
</protein>
<dbReference type="Pfam" id="PF07589">
    <property type="entry name" value="PEP-CTERM"/>
    <property type="match status" value="1"/>
</dbReference>
<sequence>MKHLPSQSLRVLAFAGLLGAGSTAGAAVIQLDFMGTAGTGLLPGNENPAAVSPAFGSEIGAGLFYDDTSNTLTLNYTFESLTGGIDTSIASGMHLHDAGAGSPFTQNGGIVFNLNSGIDTNVALTTPLIANGATSGTVSGTISLSEAQEAALLDSRFYLNIHSASFGGGELRANLVPVPEPSTILLGALAGLGFLRRRRR</sequence>
<proteinExistence type="predicted"/>
<reference evidence="3 4" key="1">
    <citation type="submission" date="2024-02" db="EMBL/GenBank/DDBJ databases">
        <title>Haloferula sargassicola NBRC 104335.</title>
        <authorList>
            <person name="Ichikawa N."/>
            <person name="Katano-Makiyama Y."/>
            <person name="Hidaka K."/>
        </authorList>
    </citation>
    <scope>NUCLEOTIDE SEQUENCE [LARGE SCALE GENOMIC DNA]</scope>
    <source>
        <strain evidence="3 4">NBRC 104335</strain>
    </source>
</reference>
<dbReference type="Proteomes" id="UP001476282">
    <property type="component" value="Unassembled WGS sequence"/>
</dbReference>
<evidence type="ECO:0000259" key="2">
    <source>
        <dbReference type="SMART" id="SM00754"/>
    </source>
</evidence>
<name>A0ABP9UWB0_9BACT</name>
<comment type="caution">
    <text evidence="3">The sequence shown here is derived from an EMBL/GenBank/DDBJ whole genome shotgun (WGS) entry which is preliminary data.</text>
</comment>
<keyword evidence="4" id="KW-1185">Reference proteome</keyword>
<dbReference type="Pfam" id="PF07452">
    <property type="entry name" value="CHRD"/>
    <property type="match status" value="1"/>
</dbReference>
<feature type="domain" description="CHRD" evidence="2">
    <location>
        <begin position="35"/>
        <end position="177"/>
    </location>
</feature>
<gene>
    <name evidence="3" type="ORF">Hsar01_03927</name>
</gene>
<keyword evidence="1" id="KW-0732">Signal</keyword>
<dbReference type="InterPro" id="IPR013424">
    <property type="entry name" value="Ice-binding_C"/>
</dbReference>
<accession>A0ABP9UWB0</accession>